<keyword evidence="3" id="KW-1185">Reference proteome</keyword>
<proteinExistence type="predicted"/>
<dbReference type="EMBL" id="BSYO01000033">
    <property type="protein sequence ID" value="GMH27699.1"/>
    <property type="molecule type" value="Genomic_DNA"/>
</dbReference>
<accession>A0AAD3TEC2</accession>
<dbReference type="Proteomes" id="UP001279734">
    <property type="component" value="Unassembled WGS sequence"/>
</dbReference>
<evidence type="ECO:0000313" key="2">
    <source>
        <dbReference type="EMBL" id="GMH27699.1"/>
    </source>
</evidence>
<feature type="region of interest" description="Disordered" evidence="1">
    <location>
        <begin position="1"/>
        <end position="30"/>
    </location>
</feature>
<comment type="caution">
    <text evidence="2">The sequence shown here is derived from an EMBL/GenBank/DDBJ whole genome shotgun (WGS) entry which is preliminary data.</text>
</comment>
<evidence type="ECO:0000313" key="3">
    <source>
        <dbReference type="Proteomes" id="UP001279734"/>
    </source>
</evidence>
<evidence type="ECO:0000256" key="1">
    <source>
        <dbReference type="SAM" id="MobiDB-lite"/>
    </source>
</evidence>
<dbReference type="AlphaFoldDB" id="A0AAD3TEC2"/>
<name>A0AAD3TEC2_NEPGR</name>
<reference evidence="2" key="1">
    <citation type="submission" date="2023-05" db="EMBL/GenBank/DDBJ databases">
        <title>Nepenthes gracilis genome sequencing.</title>
        <authorList>
            <person name="Fukushima K."/>
        </authorList>
    </citation>
    <scope>NUCLEOTIDE SEQUENCE</scope>
    <source>
        <strain evidence="2">SING2019-196</strain>
    </source>
</reference>
<protein>
    <submittedName>
        <fullName evidence="2">Uncharacterized protein</fullName>
    </submittedName>
</protein>
<gene>
    <name evidence="2" type="ORF">Nepgr_029542</name>
</gene>
<organism evidence="2 3">
    <name type="scientific">Nepenthes gracilis</name>
    <name type="common">Slender pitcher plant</name>
    <dbReference type="NCBI Taxonomy" id="150966"/>
    <lineage>
        <taxon>Eukaryota</taxon>
        <taxon>Viridiplantae</taxon>
        <taxon>Streptophyta</taxon>
        <taxon>Embryophyta</taxon>
        <taxon>Tracheophyta</taxon>
        <taxon>Spermatophyta</taxon>
        <taxon>Magnoliopsida</taxon>
        <taxon>eudicotyledons</taxon>
        <taxon>Gunneridae</taxon>
        <taxon>Pentapetalae</taxon>
        <taxon>Caryophyllales</taxon>
        <taxon>Nepenthaceae</taxon>
        <taxon>Nepenthes</taxon>
    </lineage>
</organism>
<sequence>MRLEIDGPVEVPPSQMPRRPSRRSRQVNPTLPSRKWVVKVAADAALAELASCQDHSRQSLETTQQIDVTYAKCLYLGDINGSIDRRKGGTSRCLKGTSLATL</sequence>